<comment type="caution">
    <text evidence="4">The sequence shown here is derived from an EMBL/GenBank/DDBJ whole genome shotgun (WGS) entry which is preliminary data.</text>
</comment>
<name>A0ABD5NNK4_9EURY</name>
<keyword evidence="1" id="KW-0304">Gas vesicle</keyword>
<reference evidence="4 5" key="1">
    <citation type="journal article" date="2019" name="Int. J. Syst. Evol. Microbiol.">
        <title>The Global Catalogue of Microorganisms (GCM) 10K type strain sequencing project: providing services to taxonomists for standard genome sequencing and annotation.</title>
        <authorList>
            <consortium name="The Broad Institute Genomics Platform"/>
            <consortium name="The Broad Institute Genome Sequencing Center for Infectious Disease"/>
            <person name="Wu L."/>
            <person name="Ma J."/>
        </authorList>
    </citation>
    <scope>NUCLEOTIDE SEQUENCE [LARGE SCALE GENOMIC DNA]</scope>
    <source>
        <strain evidence="4 5">IBRC-M 10256</strain>
    </source>
</reference>
<evidence type="ECO:0000256" key="1">
    <source>
        <dbReference type="ARBA" id="ARBA00022987"/>
    </source>
</evidence>
<dbReference type="GeneID" id="73903775"/>
<organism evidence="4 5">
    <name type="scientific">Halovivax cerinus</name>
    <dbReference type="NCBI Taxonomy" id="1487865"/>
    <lineage>
        <taxon>Archaea</taxon>
        <taxon>Methanobacteriati</taxon>
        <taxon>Methanobacteriota</taxon>
        <taxon>Stenosarchaea group</taxon>
        <taxon>Halobacteria</taxon>
        <taxon>Halobacteriales</taxon>
        <taxon>Natrialbaceae</taxon>
        <taxon>Halovivax</taxon>
    </lineage>
</organism>
<accession>A0ABD5NNK4</accession>
<evidence type="ECO:0000313" key="5">
    <source>
        <dbReference type="Proteomes" id="UP001595846"/>
    </source>
</evidence>
<evidence type="ECO:0000313" key="4">
    <source>
        <dbReference type="EMBL" id="MFC3958719.1"/>
    </source>
</evidence>
<comment type="subcellular location">
    <subcellularLocation>
        <location evidence="2">Gas vesicle</location>
    </subcellularLocation>
</comment>
<dbReference type="EMBL" id="JBHSAQ010000006">
    <property type="protein sequence ID" value="MFC3958719.1"/>
    <property type="molecule type" value="Genomic_DNA"/>
</dbReference>
<dbReference type="RefSeq" id="WP_256531059.1">
    <property type="nucleotide sequence ID" value="NZ_CP101824.1"/>
</dbReference>
<comment type="similarity">
    <text evidence="3">Belongs to the gas vesicle GvpF/GvpL family.</text>
</comment>
<dbReference type="Proteomes" id="UP001595846">
    <property type="component" value="Unassembled WGS sequence"/>
</dbReference>
<protein>
    <submittedName>
        <fullName evidence="4">GvpL/GvpF family gas vesicle protein</fullName>
    </submittedName>
</protein>
<sequence length="208" mass="22732">MSRPYAYGVVDVDEAIVLAVDGVGDGDRVYPIENGSIAALVSDVTSADPERSDENVRRHDEVLREVMTADGGRTVVPMRYGMIFRNEETVTNVLEGATSALTQSLRQIEGAEELGVSVVTPPNDSIDEDAIRETVDAELDPIARDVARNRLFSDRLVVNRSYLVDRDDRDAFDGAVGRLEERHGDAIVRYTGPFAPYSFVDVTIGAQG</sequence>
<proteinExistence type="inferred from homology"/>
<dbReference type="AlphaFoldDB" id="A0ABD5NNK4"/>
<dbReference type="Pfam" id="PF06386">
    <property type="entry name" value="GvpL_GvpF"/>
    <property type="match status" value="2"/>
</dbReference>
<evidence type="ECO:0000256" key="2">
    <source>
        <dbReference type="ARBA" id="ARBA00035108"/>
    </source>
</evidence>
<gene>
    <name evidence="4" type="ORF">ACFOUR_10115</name>
</gene>
<dbReference type="PANTHER" id="PTHR36852">
    <property type="entry name" value="PROTEIN GVPL 2"/>
    <property type="match status" value="1"/>
</dbReference>
<evidence type="ECO:0000256" key="3">
    <source>
        <dbReference type="ARBA" id="ARBA00035643"/>
    </source>
</evidence>
<dbReference type="PANTHER" id="PTHR36852:SF1">
    <property type="entry name" value="PROTEIN GVPL 2"/>
    <property type="match status" value="1"/>
</dbReference>
<dbReference type="GO" id="GO:0031411">
    <property type="term" value="C:gas vesicle"/>
    <property type="evidence" value="ECO:0007669"/>
    <property type="project" value="UniProtKB-SubCell"/>
</dbReference>
<dbReference type="InterPro" id="IPR009430">
    <property type="entry name" value="GvpL/GvpF"/>
</dbReference>
<keyword evidence="5" id="KW-1185">Reference proteome</keyword>